<dbReference type="HOGENOM" id="CLU_1517501_0_0_1"/>
<keyword evidence="2" id="KW-1185">Reference proteome</keyword>
<evidence type="ECO:0000313" key="1">
    <source>
        <dbReference type="EMBL" id="KIL65440.1"/>
    </source>
</evidence>
<name>A0A0C2SQ96_AMAMK</name>
<gene>
    <name evidence="1" type="ORF">M378DRAFT_528848</name>
</gene>
<organism evidence="1 2">
    <name type="scientific">Amanita muscaria (strain Koide BX008)</name>
    <dbReference type="NCBI Taxonomy" id="946122"/>
    <lineage>
        <taxon>Eukaryota</taxon>
        <taxon>Fungi</taxon>
        <taxon>Dikarya</taxon>
        <taxon>Basidiomycota</taxon>
        <taxon>Agaricomycotina</taxon>
        <taxon>Agaricomycetes</taxon>
        <taxon>Agaricomycetidae</taxon>
        <taxon>Agaricales</taxon>
        <taxon>Pluteineae</taxon>
        <taxon>Amanitaceae</taxon>
        <taxon>Amanita</taxon>
    </lineage>
</organism>
<sequence>MDCSFKFEEHGLMLCRLVGEAERNNRNRRASIKRRTQCSGTRRPDRLHRFLERPFTKNPIPPWHKGVHRWQGSNTIHVAKRSIWTLGTFYTTSLLRKQFGARYWANISRPSHRRFHQGPRTRHLGKTNGVELRCYVNSCHNSSTRQYYWNEFQVRLLNSWPAQHKMRVFTIGAMKLR</sequence>
<dbReference type="InParanoid" id="A0A0C2SQ96"/>
<protein>
    <submittedName>
        <fullName evidence="1">Uncharacterized protein</fullName>
    </submittedName>
</protein>
<accession>A0A0C2SQ96</accession>
<proteinExistence type="predicted"/>
<dbReference type="EMBL" id="KN818242">
    <property type="protein sequence ID" value="KIL65440.1"/>
    <property type="molecule type" value="Genomic_DNA"/>
</dbReference>
<dbReference type="Proteomes" id="UP000054549">
    <property type="component" value="Unassembled WGS sequence"/>
</dbReference>
<evidence type="ECO:0000313" key="2">
    <source>
        <dbReference type="Proteomes" id="UP000054549"/>
    </source>
</evidence>
<reference evidence="1 2" key="1">
    <citation type="submission" date="2014-04" db="EMBL/GenBank/DDBJ databases">
        <title>Evolutionary Origins and Diversification of the Mycorrhizal Mutualists.</title>
        <authorList>
            <consortium name="DOE Joint Genome Institute"/>
            <consortium name="Mycorrhizal Genomics Consortium"/>
            <person name="Kohler A."/>
            <person name="Kuo A."/>
            <person name="Nagy L.G."/>
            <person name="Floudas D."/>
            <person name="Copeland A."/>
            <person name="Barry K.W."/>
            <person name="Cichocki N."/>
            <person name="Veneault-Fourrey C."/>
            <person name="LaButti K."/>
            <person name="Lindquist E.A."/>
            <person name="Lipzen A."/>
            <person name="Lundell T."/>
            <person name="Morin E."/>
            <person name="Murat C."/>
            <person name="Riley R."/>
            <person name="Ohm R."/>
            <person name="Sun H."/>
            <person name="Tunlid A."/>
            <person name="Henrissat B."/>
            <person name="Grigoriev I.V."/>
            <person name="Hibbett D.S."/>
            <person name="Martin F."/>
        </authorList>
    </citation>
    <scope>NUCLEOTIDE SEQUENCE [LARGE SCALE GENOMIC DNA]</scope>
    <source>
        <strain evidence="1 2">Koide BX008</strain>
    </source>
</reference>
<dbReference type="AlphaFoldDB" id="A0A0C2SQ96"/>